<reference evidence="2" key="1">
    <citation type="journal article" date="2022" name="bioRxiv">
        <title>Sequencing and chromosome-scale assembly of the giantPleurodeles waltlgenome.</title>
        <authorList>
            <person name="Brown T."/>
            <person name="Elewa A."/>
            <person name="Iarovenko S."/>
            <person name="Subramanian E."/>
            <person name="Araus A.J."/>
            <person name="Petzold A."/>
            <person name="Susuki M."/>
            <person name="Suzuki K.-i.T."/>
            <person name="Hayashi T."/>
            <person name="Toyoda A."/>
            <person name="Oliveira C."/>
            <person name="Osipova E."/>
            <person name="Leigh N.D."/>
            <person name="Simon A."/>
            <person name="Yun M.H."/>
        </authorList>
    </citation>
    <scope>NUCLEOTIDE SEQUENCE</scope>
    <source>
        <strain evidence="2">20211129_DDA</strain>
        <tissue evidence="2">Liver</tissue>
    </source>
</reference>
<evidence type="ECO:0000256" key="1">
    <source>
        <dbReference type="SAM" id="MobiDB-lite"/>
    </source>
</evidence>
<dbReference type="Proteomes" id="UP001066276">
    <property type="component" value="Chromosome 6"/>
</dbReference>
<feature type="compositionally biased region" description="Polar residues" evidence="1">
    <location>
        <begin position="83"/>
        <end position="96"/>
    </location>
</feature>
<evidence type="ECO:0000313" key="3">
    <source>
        <dbReference type="Proteomes" id="UP001066276"/>
    </source>
</evidence>
<gene>
    <name evidence="2" type="ORF">NDU88_002653</name>
</gene>
<feature type="region of interest" description="Disordered" evidence="1">
    <location>
        <begin position="1"/>
        <end position="24"/>
    </location>
</feature>
<protein>
    <submittedName>
        <fullName evidence="2">Uncharacterized protein</fullName>
    </submittedName>
</protein>
<name>A0AAV7Q6M5_PLEWA</name>
<feature type="compositionally biased region" description="Low complexity" evidence="1">
    <location>
        <begin position="8"/>
        <end position="17"/>
    </location>
</feature>
<sequence>MRSDGSQRRSSASPQRQHGNADCRAGACEHRWDSGDTAHTAVTRWCCGRRPALGLPEEKPWSSNTDLLGRGGAAAAAAYSDQGPITSQSKDYTQGHTWPAPARRS</sequence>
<evidence type="ECO:0000313" key="2">
    <source>
        <dbReference type="EMBL" id="KAJ1136236.1"/>
    </source>
</evidence>
<dbReference type="AlphaFoldDB" id="A0AAV7Q6M5"/>
<organism evidence="2 3">
    <name type="scientific">Pleurodeles waltl</name>
    <name type="common">Iberian ribbed newt</name>
    <dbReference type="NCBI Taxonomy" id="8319"/>
    <lineage>
        <taxon>Eukaryota</taxon>
        <taxon>Metazoa</taxon>
        <taxon>Chordata</taxon>
        <taxon>Craniata</taxon>
        <taxon>Vertebrata</taxon>
        <taxon>Euteleostomi</taxon>
        <taxon>Amphibia</taxon>
        <taxon>Batrachia</taxon>
        <taxon>Caudata</taxon>
        <taxon>Salamandroidea</taxon>
        <taxon>Salamandridae</taxon>
        <taxon>Pleurodelinae</taxon>
        <taxon>Pleurodeles</taxon>
    </lineage>
</organism>
<dbReference type="EMBL" id="JANPWB010000010">
    <property type="protein sequence ID" value="KAJ1136236.1"/>
    <property type="molecule type" value="Genomic_DNA"/>
</dbReference>
<accession>A0AAV7Q6M5</accession>
<keyword evidence="3" id="KW-1185">Reference proteome</keyword>
<proteinExistence type="predicted"/>
<comment type="caution">
    <text evidence="2">The sequence shown here is derived from an EMBL/GenBank/DDBJ whole genome shotgun (WGS) entry which is preliminary data.</text>
</comment>
<feature type="region of interest" description="Disordered" evidence="1">
    <location>
        <begin position="57"/>
        <end position="105"/>
    </location>
</feature>